<feature type="compositionally biased region" description="Polar residues" evidence="1">
    <location>
        <begin position="340"/>
        <end position="351"/>
    </location>
</feature>
<feature type="region of interest" description="Disordered" evidence="1">
    <location>
        <begin position="332"/>
        <end position="351"/>
    </location>
</feature>
<evidence type="ECO:0000313" key="4">
    <source>
        <dbReference type="Proteomes" id="UP001642405"/>
    </source>
</evidence>
<name>A0ABP0C1I9_9PEZI</name>
<dbReference type="InterPro" id="IPR000719">
    <property type="entry name" value="Prot_kinase_dom"/>
</dbReference>
<dbReference type="SUPFAM" id="SSF56112">
    <property type="entry name" value="Protein kinase-like (PK-like)"/>
    <property type="match status" value="1"/>
</dbReference>
<proteinExistence type="predicted"/>
<keyword evidence="4" id="KW-1185">Reference proteome</keyword>
<dbReference type="InterPro" id="IPR011009">
    <property type="entry name" value="Kinase-like_dom_sf"/>
</dbReference>
<dbReference type="Gene3D" id="1.10.510.10">
    <property type="entry name" value="Transferase(Phosphotransferase) domain 1"/>
    <property type="match status" value="1"/>
</dbReference>
<evidence type="ECO:0000313" key="3">
    <source>
        <dbReference type="EMBL" id="CAK7225050.1"/>
    </source>
</evidence>
<evidence type="ECO:0000259" key="2">
    <source>
        <dbReference type="PROSITE" id="PS50011"/>
    </source>
</evidence>
<dbReference type="InterPro" id="IPR001245">
    <property type="entry name" value="Ser-Thr/Tyr_kinase_cat_dom"/>
</dbReference>
<accession>A0ABP0C1I9</accession>
<protein>
    <recommendedName>
        <fullName evidence="2">Protein kinase domain-containing protein</fullName>
    </recommendedName>
</protein>
<dbReference type="Pfam" id="PF07714">
    <property type="entry name" value="PK_Tyr_Ser-Thr"/>
    <property type="match status" value="1"/>
</dbReference>
<sequence length="351" mass="38845">MITAGLEFGYVASGDGPTLFVPPGVALAADDIDNNTAGMREPNQTALAYLASLCMLALESTVRPMSWIDARDRDLARWPNITTTLTHSTPNTSRRYVYFTPKLPFENDEDVSHFETEKRIYRRLGTAHPHIIPCLGIVDGEFGGRIYLKYAEHCAIRVYFRKGGKASLAERVRWAGDLASAIHYIHEKGVRQGDIGGCNVLLDTDRNIFSVTLLGPVSTASRPIVWAEGGFRHPGDTNPQTRTGTMLCELHALGSTIYELITSKLPHRNSEEDWAGEAVRLLCEGKYPDVSNVVLGDIIQKCWKTEFTSAQQVADSIYKRLPQYVNDTEMFGISSDESEVQGNGNVAESDE</sequence>
<gene>
    <name evidence="3" type="ORF">SCUCBS95973_005729</name>
</gene>
<comment type="caution">
    <text evidence="3">The sequence shown here is derived from an EMBL/GenBank/DDBJ whole genome shotgun (WGS) entry which is preliminary data.</text>
</comment>
<dbReference type="Proteomes" id="UP001642405">
    <property type="component" value="Unassembled WGS sequence"/>
</dbReference>
<feature type="domain" description="Protein kinase" evidence="2">
    <location>
        <begin position="1"/>
        <end position="325"/>
    </location>
</feature>
<dbReference type="EMBL" id="CAWUHB010000032">
    <property type="protein sequence ID" value="CAK7225050.1"/>
    <property type="molecule type" value="Genomic_DNA"/>
</dbReference>
<dbReference type="PROSITE" id="PS50011">
    <property type="entry name" value="PROTEIN_KINASE_DOM"/>
    <property type="match status" value="1"/>
</dbReference>
<reference evidence="3 4" key="1">
    <citation type="submission" date="2024-01" db="EMBL/GenBank/DDBJ databases">
        <authorList>
            <person name="Allen C."/>
            <person name="Tagirdzhanova G."/>
        </authorList>
    </citation>
    <scope>NUCLEOTIDE SEQUENCE [LARGE SCALE GENOMIC DNA]</scope>
</reference>
<dbReference type="SMART" id="SM00220">
    <property type="entry name" value="S_TKc"/>
    <property type="match status" value="1"/>
</dbReference>
<evidence type="ECO:0000256" key="1">
    <source>
        <dbReference type="SAM" id="MobiDB-lite"/>
    </source>
</evidence>
<organism evidence="3 4">
    <name type="scientific">Sporothrix curviconia</name>
    <dbReference type="NCBI Taxonomy" id="1260050"/>
    <lineage>
        <taxon>Eukaryota</taxon>
        <taxon>Fungi</taxon>
        <taxon>Dikarya</taxon>
        <taxon>Ascomycota</taxon>
        <taxon>Pezizomycotina</taxon>
        <taxon>Sordariomycetes</taxon>
        <taxon>Sordariomycetidae</taxon>
        <taxon>Ophiostomatales</taxon>
        <taxon>Ophiostomataceae</taxon>
        <taxon>Sporothrix</taxon>
    </lineage>
</organism>